<dbReference type="GO" id="GO:0000976">
    <property type="term" value="F:transcription cis-regulatory region binding"/>
    <property type="evidence" value="ECO:0007669"/>
    <property type="project" value="TreeGrafter"/>
</dbReference>
<proteinExistence type="predicted"/>
<evidence type="ECO:0000259" key="3">
    <source>
        <dbReference type="PROSITE" id="PS50977"/>
    </source>
</evidence>
<reference evidence="7" key="1">
    <citation type="submission" date="2016-04" db="EMBL/GenBank/DDBJ databases">
        <authorList>
            <person name="Osei Sekyere J."/>
            <person name="Sivertsen A."/>
            <person name="Pedersen A.T."/>
            <person name="Sundsfjord A."/>
        </authorList>
    </citation>
    <scope>NUCLEOTIDE SEQUENCE [LARGE SCALE GENOMIC DNA]</scope>
    <source>
        <strain evidence="7">945174350</strain>
    </source>
</reference>
<gene>
    <name evidence="5" type="ORF">AN695_0213735</name>
    <name evidence="4" type="ORF">DKC05_09310</name>
    <name evidence="6" type="ORF">DMW51_10445</name>
</gene>
<evidence type="ECO:0000313" key="7">
    <source>
        <dbReference type="Proteomes" id="UP000050489"/>
    </source>
</evidence>
<dbReference type="GO" id="GO:0003700">
    <property type="term" value="F:DNA-binding transcription factor activity"/>
    <property type="evidence" value="ECO:0007669"/>
    <property type="project" value="TreeGrafter"/>
</dbReference>
<dbReference type="Pfam" id="PF00440">
    <property type="entry name" value="TetR_N"/>
    <property type="match status" value="1"/>
</dbReference>
<feature type="domain" description="HTH tetR-type" evidence="3">
    <location>
        <begin position="7"/>
        <end position="67"/>
    </location>
</feature>
<dbReference type="Proteomes" id="UP000247823">
    <property type="component" value="Unassembled WGS sequence"/>
</dbReference>
<dbReference type="SUPFAM" id="SSF46689">
    <property type="entry name" value="Homeodomain-like"/>
    <property type="match status" value="1"/>
</dbReference>
<keyword evidence="1 2" id="KW-0238">DNA-binding</keyword>
<evidence type="ECO:0000313" key="5">
    <source>
        <dbReference type="EMBL" id="OCO85956.1"/>
    </source>
</evidence>
<dbReference type="Gene3D" id="1.10.357.10">
    <property type="entry name" value="Tetracycline Repressor, domain 2"/>
    <property type="match status" value="1"/>
</dbReference>
<dbReference type="PANTHER" id="PTHR30055">
    <property type="entry name" value="HTH-TYPE TRANSCRIPTIONAL REGULATOR RUTR"/>
    <property type="match status" value="1"/>
</dbReference>
<dbReference type="InterPro" id="IPR050109">
    <property type="entry name" value="HTH-type_TetR-like_transc_reg"/>
</dbReference>
<evidence type="ECO:0000256" key="1">
    <source>
        <dbReference type="ARBA" id="ARBA00023125"/>
    </source>
</evidence>
<reference evidence="6 9" key="4">
    <citation type="submission" date="2018-06" db="EMBL/GenBank/DDBJ databases">
        <title>Serratia marcescens genome sequencing and assembly.</title>
        <authorList>
            <person name="Martins R.C.R."/>
            <person name="Perdigao-Neto L.V."/>
            <person name="Costa S.F."/>
            <person name="Levin A.S.S."/>
        </authorList>
    </citation>
    <scope>NUCLEOTIDE SEQUENCE [LARGE SCALE GENOMIC DNA]</scope>
    <source>
        <strain evidence="6 9">1283</strain>
    </source>
</reference>
<dbReference type="Proteomes" id="UP000245399">
    <property type="component" value="Chromosome"/>
</dbReference>
<dbReference type="EMBL" id="CP029449">
    <property type="protein sequence ID" value="AWL67849.1"/>
    <property type="molecule type" value="Genomic_DNA"/>
</dbReference>
<reference evidence="5" key="2">
    <citation type="journal article" date="2017" name="PLoS ONE">
        <title>Genomic and phenotypic characterisation of fluoroquinolone resistance mechanisms in Enterobacteriaceae in Durban, South Africa.</title>
        <authorList>
            <person name="Osei Sekyere J."/>
            <person name="Amoako D.G."/>
        </authorList>
    </citation>
    <scope>NUCLEOTIDE SEQUENCE</scope>
    <source>
        <strain evidence="5">945174350</strain>
    </source>
</reference>
<dbReference type="InterPro" id="IPR009057">
    <property type="entry name" value="Homeodomain-like_sf"/>
</dbReference>
<dbReference type="EMBL" id="QJQB01000236">
    <property type="protein sequence ID" value="PYA68845.1"/>
    <property type="molecule type" value="Genomic_DNA"/>
</dbReference>
<evidence type="ECO:0000313" key="4">
    <source>
        <dbReference type="EMBL" id="AWL67849.1"/>
    </source>
</evidence>
<sequence length="197" mass="21953">MARISARERRQDFIEATIKVITEHGVANATTRRIAEAAGSPLASLHYVFHTKDELFCAVYESLINMPQKSLQNMPENSTTAEAVGEILRSLVRWFTTNPDLATTQFELFFWNLRNNPDVANKIYTASIEATKQAIVSITATELKPATLTAISNLLINLFDGLLLSWSAHGNLERLEKETETACRAVKLLIASYQNAP</sequence>
<evidence type="ECO:0000313" key="9">
    <source>
        <dbReference type="Proteomes" id="UP000247823"/>
    </source>
</evidence>
<dbReference type="PANTHER" id="PTHR30055:SF226">
    <property type="entry name" value="HTH-TYPE TRANSCRIPTIONAL REGULATOR PKSA"/>
    <property type="match status" value="1"/>
</dbReference>
<dbReference type="Proteomes" id="UP000050489">
    <property type="component" value="Unassembled WGS sequence"/>
</dbReference>
<accession>A0A0G3SJY6</accession>
<reference evidence="9" key="5">
    <citation type="submission" date="2018-06" db="EMBL/GenBank/DDBJ databases">
        <title>Serratia marcescens genome sequencing and assembly.</title>
        <authorList>
            <person name="Martins R.C."/>
            <person name="Perdigao-Neto L.V."/>
            <person name="Costa S.F."/>
            <person name="Levin A.S.S."/>
        </authorList>
    </citation>
    <scope>NUCLEOTIDE SEQUENCE [LARGE SCALE GENOMIC DNA]</scope>
    <source>
        <strain evidence="9">1283</strain>
    </source>
</reference>
<dbReference type="PROSITE" id="PS50977">
    <property type="entry name" value="HTH_TETR_2"/>
    <property type="match status" value="1"/>
</dbReference>
<keyword evidence="9" id="KW-1185">Reference proteome</keyword>
<dbReference type="RefSeq" id="WP_038877387.1">
    <property type="nucleotide sequence ID" value="NZ_CABMHU010000119.1"/>
</dbReference>
<name>A0A0G3SJY6_SERMA</name>
<feature type="DNA-binding region" description="H-T-H motif" evidence="2">
    <location>
        <begin position="30"/>
        <end position="49"/>
    </location>
</feature>
<reference evidence="4 8" key="3">
    <citation type="submission" date="2018-05" db="EMBL/GenBank/DDBJ databases">
        <title>Klebsiella quasipneumonaiae provides a window into carbapenemase gene transfer, plasmid rearrangements and nosocomial acquisition from the hospital environment.</title>
        <authorList>
            <person name="Mathers A.J."/>
            <person name="Vegesana K."/>
            <person name="Stoesser N."/>
            <person name="Crook D."/>
            <person name="Vaughan A."/>
            <person name="Barry K."/>
            <person name="Parikh H."/>
            <person name="Sebra R."/>
            <person name="Kotay S."/>
            <person name="Walker A.S."/>
            <person name="Sheppard A.E."/>
        </authorList>
    </citation>
    <scope>NUCLEOTIDE SEQUENCE [LARGE SCALE GENOMIC DNA]</scope>
    <source>
        <strain evidence="4 8">CAV1761</strain>
    </source>
</reference>
<evidence type="ECO:0000313" key="6">
    <source>
        <dbReference type="EMBL" id="PYA68845.1"/>
    </source>
</evidence>
<evidence type="ECO:0000256" key="2">
    <source>
        <dbReference type="PROSITE-ProRule" id="PRU00335"/>
    </source>
</evidence>
<reference evidence="6" key="6">
    <citation type="submission" date="2018-06" db="EMBL/GenBank/DDBJ databases">
        <authorList>
            <person name="Martins R.C."/>
            <person name="Perdigao-Neto L.V."/>
            <person name="Costa S.F."/>
            <person name="Levin A.S.S."/>
        </authorList>
    </citation>
    <scope>NUCLEOTIDE SEQUENCE</scope>
    <source>
        <strain evidence="6">1283</strain>
    </source>
</reference>
<dbReference type="EMBL" id="LJEX02000090">
    <property type="protein sequence ID" value="OCO85956.1"/>
    <property type="molecule type" value="Genomic_DNA"/>
</dbReference>
<evidence type="ECO:0000313" key="8">
    <source>
        <dbReference type="Proteomes" id="UP000245399"/>
    </source>
</evidence>
<organism evidence="5 7">
    <name type="scientific">Serratia marcescens</name>
    <dbReference type="NCBI Taxonomy" id="615"/>
    <lineage>
        <taxon>Bacteria</taxon>
        <taxon>Pseudomonadati</taxon>
        <taxon>Pseudomonadota</taxon>
        <taxon>Gammaproteobacteria</taxon>
        <taxon>Enterobacterales</taxon>
        <taxon>Yersiniaceae</taxon>
        <taxon>Serratia</taxon>
    </lineage>
</organism>
<dbReference type="InterPro" id="IPR001647">
    <property type="entry name" value="HTH_TetR"/>
</dbReference>
<protein>
    <submittedName>
        <fullName evidence="5">TetR family transcriptional regulator</fullName>
    </submittedName>
    <submittedName>
        <fullName evidence="4">TetR/AcrR family transcriptional regulator</fullName>
    </submittedName>
</protein>
<dbReference type="AlphaFoldDB" id="A0A0G3SJY6"/>